<keyword evidence="1" id="KW-1133">Transmembrane helix</keyword>
<reference evidence="2 3" key="1">
    <citation type="journal article" date="2019" name="Sci. Rep.">
        <title>Orb-weaving spider Araneus ventricosus genome elucidates the spidroin gene catalogue.</title>
        <authorList>
            <person name="Kono N."/>
            <person name="Nakamura H."/>
            <person name="Ohtoshi R."/>
            <person name="Moran D.A.P."/>
            <person name="Shinohara A."/>
            <person name="Yoshida Y."/>
            <person name="Fujiwara M."/>
            <person name="Mori M."/>
            <person name="Tomita M."/>
            <person name="Arakawa K."/>
        </authorList>
    </citation>
    <scope>NUCLEOTIDE SEQUENCE [LARGE SCALE GENOMIC DNA]</scope>
</reference>
<gene>
    <name evidence="2" type="ORF">AVEN_183330_1</name>
</gene>
<name>A0A4Y2K0M1_ARAVE</name>
<organism evidence="2 3">
    <name type="scientific">Araneus ventricosus</name>
    <name type="common">Orbweaver spider</name>
    <name type="synonym">Epeira ventricosa</name>
    <dbReference type="NCBI Taxonomy" id="182803"/>
    <lineage>
        <taxon>Eukaryota</taxon>
        <taxon>Metazoa</taxon>
        <taxon>Ecdysozoa</taxon>
        <taxon>Arthropoda</taxon>
        <taxon>Chelicerata</taxon>
        <taxon>Arachnida</taxon>
        <taxon>Araneae</taxon>
        <taxon>Araneomorphae</taxon>
        <taxon>Entelegynae</taxon>
        <taxon>Araneoidea</taxon>
        <taxon>Araneidae</taxon>
        <taxon>Araneus</taxon>
    </lineage>
</organism>
<dbReference type="Proteomes" id="UP000499080">
    <property type="component" value="Unassembled WGS sequence"/>
</dbReference>
<protein>
    <recommendedName>
        <fullName evidence="4">Transmembrane protein</fullName>
    </recommendedName>
</protein>
<feature type="transmembrane region" description="Helical" evidence="1">
    <location>
        <begin position="43"/>
        <end position="64"/>
    </location>
</feature>
<keyword evidence="1" id="KW-0812">Transmembrane</keyword>
<proteinExistence type="predicted"/>
<comment type="caution">
    <text evidence="2">The sequence shown here is derived from an EMBL/GenBank/DDBJ whole genome shotgun (WGS) entry which is preliminary data.</text>
</comment>
<keyword evidence="1" id="KW-0472">Membrane</keyword>
<accession>A0A4Y2K0M1</accession>
<keyword evidence="3" id="KW-1185">Reference proteome</keyword>
<sequence>MQTVHQRDTFPAEMLSANTGSKKRPFVVLSSDFRNHKKTRRRWHSACLLFISPLLFFPSLLITLPSKDRGVVLSCLLVIRHQAGQITQPQSCAFLHGVDWLWSILNGGLCRLKRGWSFHRKLKETALHLVLVGLRKVGRFMTHLRSSCVVLSGTSAGVVWPTRRGKRGDITDSSWWVTYLN</sequence>
<dbReference type="EMBL" id="BGPR01004099">
    <property type="protein sequence ID" value="GBM95900.1"/>
    <property type="molecule type" value="Genomic_DNA"/>
</dbReference>
<dbReference type="AlphaFoldDB" id="A0A4Y2K0M1"/>
<evidence type="ECO:0000313" key="2">
    <source>
        <dbReference type="EMBL" id="GBM95900.1"/>
    </source>
</evidence>
<evidence type="ECO:0000313" key="3">
    <source>
        <dbReference type="Proteomes" id="UP000499080"/>
    </source>
</evidence>
<evidence type="ECO:0008006" key="4">
    <source>
        <dbReference type="Google" id="ProtNLM"/>
    </source>
</evidence>
<evidence type="ECO:0000256" key="1">
    <source>
        <dbReference type="SAM" id="Phobius"/>
    </source>
</evidence>